<gene>
    <name evidence="3" type="ORF">IC614_00825</name>
</gene>
<reference evidence="3 4" key="1">
    <citation type="submission" date="2020-11" db="EMBL/GenBank/DDBJ databases">
        <title>Genome seq and assembly of Sphingosinicella sp.</title>
        <authorList>
            <person name="Chhetri G."/>
        </authorList>
    </citation>
    <scope>NUCLEOTIDE SEQUENCE [LARGE SCALE GENOMIC DNA]</scope>
    <source>
        <strain evidence="3 4">UDD2</strain>
    </source>
</reference>
<keyword evidence="4" id="KW-1185">Reference proteome</keyword>
<keyword evidence="1" id="KW-1133">Transmembrane helix</keyword>
<feature type="transmembrane region" description="Helical" evidence="1">
    <location>
        <begin position="90"/>
        <end position="108"/>
    </location>
</feature>
<dbReference type="RefSeq" id="WP_200971871.1">
    <property type="nucleotide sequence ID" value="NZ_CP065592.1"/>
</dbReference>
<name>A0A7T2LM57_9SPHN</name>
<proteinExistence type="predicted"/>
<dbReference type="KEGG" id="sflv:IC614_00825"/>
<dbReference type="CDD" id="cd07341">
    <property type="entry name" value="M56_BlaR1_MecR1_like"/>
    <property type="match status" value="1"/>
</dbReference>
<dbReference type="EMBL" id="CP065592">
    <property type="protein sequence ID" value="QPQ55196.1"/>
    <property type="molecule type" value="Genomic_DNA"/>
</dbReference>
<dbReference type="AlphaFoldDB" id="A0A7T2LM57"/>
<feature type="transmembrane region" description="Helical" evidence="1">
    <location>
        <begin position="278"/>
        <end position="300"/>
    </location>
</feature>
<feature type="domain" description="Peptidase M56" evidence="2">
    <location>
        <begin position="12"/>
        <end position="267"/>
    </location>
</feature>
<evidence type="ECO:0000259" key="2">
    <source>
        <dbReference type="Pfam" id="PF05569"/>
    </source>
</evidence>
<accession>A0A7T2LM57</accession>
<evidence type="ECO:0000256" key="1">
    <source>
        <dbReference type="SAM" id="Phobius"/>
    </source>
</evidence>
<dbReference type="Pfam" id="PF05569">
    <property type="entry name" value="Peptidase_M56"/>
    <property type="match status" value="1"/>
</dbReference>
<organism evidence="3 4">
    <name type="scientific">Allosphingosinicella flava</name>
    <dbReference type="NCBI Taxonomy" id="2771430"/>
    <lineage>
        <taxon>Bacteria</taxon>
        <taxon>Pseudomonadati</taxon>
        <taxon>Pseudomonadota</taxon>
        <taxon>Alphaproteobacteria</taxon>
        <taxon>Sphingomonadales</taxon>
        <taxon>Sphingomonadaceae</taxon>
        <taxon>Allosphingosinicella</taxon>
    </lineage>
</organism>
<dbReference type="InterPro" id="IPR052173">
    <property type="entry name" value="Beta-lactam_resp_regulator"/>
</dbReference>
<dbReference type="InterPro" id="IPR008756">
    <property type="entry name" value="Peptidase_M56"/>
</dbReference>
<keyword evidence="1" id="KW-0812">Transmembrane</keyword>
<feature type="transmembrane region" description="Helical" evidence="1">
    <location>
        <begin position="6"/>
        <end position="22"/>
    </location>
</feature>
<evidence type="ECO:0000313" key="3">
    <source>
        <dbReference type="EMBL" id="QPQ55196.1"/>
    </source>
</evidence>
<feature type="transmembrane region" description="Helical" evidence="1">
    <location>
        <begin position="185"/>
        <end position="208"/>
    </location>
</feature>
<dbReference type="PANTHER" id="PTHR34978:SF3">
    <property type="entry name" value="SLR0241 PROTEIN"/>
    <property type="match status" value="1"/>
</dbReference>
<dbReference type="Proteomes" id="UP000594873">
    <property type="component" value="Chromosome"/>
</dbReference>
<evidence type="ECO:0000313" key="4">
    <source>
        <dbReference type="Proteomes" id="UP000594873"/>
    </source>
</evidence>
<dbReference type="PANTHER" id="PTHR34978">
    <property type="entry name" value="POSSIBLE SENSOR-TRANSDUCER PROTEIN BLAR"/>
    <property type="match status" value="1"/>
</dbReference>
<keyword evidence="1" id="KW-0472">Membrane</keyword>
<sequence>MSGDFASTLIGVHLALILVLIVRGPVARHLGSGWAYALWLLPLARLILPPLPAFPGSALAELPSSVPGAIVAPAVEVAAPPPSIDGSGQWMLLLLALWAGGAAIFLLWQAIAYYRLVRGIAVSGSPAAPFEGLETVESRATPSPLALGFLRRRIVLPADFRSRYTRDEQRLALVHEAVHLRRGDLWWNLVALIVLALNWFSPLAHLAFRAFRMDQELACDAAVASRIAPSARHAYATALVKSASQPGLIAACPLNHADQLKRRLKMMKTHGGGRARRIAGGIAAAGFLVVGLGLSGAHAAQDAEKTEPKREVRTEIVTVERKADDAKAGGKGPRVERKVHIRTVGEGKPGRDISIRGGEVTIDGKPVRELAEKCTADTSGVDVSEDGGSTMTTVRICAGAGTPLSAEKKAEMVQKLEGLKQRLGSDRLDSESRADVAAALERAIARIKGSE</sequence>
<feature type="transmembrane region" description="Helical" evidence="1">
    <location>
        <begin position="34"/>
        <end position="54"/>
    </location>
</feature>
<protein>
    <recommendedName>
        <fullName evidence="2">Peptidase M56 domain-containing protein</fullName>
    </recommendedName>
</protein>